<feature type="binding site" evidence="16">
    <location>
        <position position="318"/>
    </location>
    <ligand>
        <name>Ca(2+)</name>
        <dbReference type="ChEBI" id="CHEBI:29108"/>
        <label>3</label>
        <note>catalytic</note>
    </ligand>
</feature>
<protein>
    <recommendedName>
        <fullName evidence="3 18">Phosphoinositide phospholipase C</fullName>
        <ecNumber evidence="3 18">3.1.4.11</ecNumber>
    </recommendedName>
</protein>
<dbReference type="FunFam" id="3.20.20.190:FF:000001">
    <property type="entry name" value="Phosphoinositide phospholipase C"/>
    <property type="match status" value="1"/>
</dbReference>
<dbReference type="Pfam" id="PF09279">
    <property type="entry name" value="EF-hand_like"/>
    <property type="match status" value="1"/>
</dbReference>
<feature type="domain" description="EF-hand" evidence="22">
    <location>
        <begin position="179"/>
        <end position="214"/>
    </location>
</feature>
<evidence type="ECO:0000256" key="14">
    <source>
        <dbReference type="PIRSR" id="PIRSR628391-1"/>
    </source>
</evidence>
<dbReference type="SUPFAM" id="SSF50729">
    <property type="entry name" value="PH domain-like"/>
    <property type="match status" value="1"/>
</dbReference>
<dbReference type="SMART" id="SM00148">
    <property type="entry name" value="PLCXc"/>
    <property type="match status" value="1"/>
</dbReference>
<dbReference type="PROSITE" id="PS50007">
    <property type="entry name" value="PIPLC_X_DOMAIN"/>
    <property type="match status" value="1"/>
</dbReference>
<dbReference type="InterPro" id="IPR011992">
    <property type="entry name" value="EF-hand-dom_pair"/>
</dbReference>
<evidence type="ECO:0000256" key="4">
    <source>
        <dbReference type="ARBA" id="ARBA00022490"/>
    </source>
</evidence>
<dbReference type="InterPro" id="IPR011993">
    <property type="entry name" value="PH-like_dom_sf"/>
</dbReference>
<keyword evidence="6" id="KW-0677">Repeat</keyword>
<keyword evidence="7 18" id="KW-0378">Hydrolase</keyword>
<dbReference type="Pfam" id="PF00387">
    <property type="entry name" value="PI-PLC-Y"/>
    <property type="match status" value="1"/>
</dbReference>
<dbReference type="InterPro" id="IPR001849">
    <property type="entry name" value="PH_domain"/>
</dbReference>
<keyword evidence="4" id="KW-0963">Cytoplasm</keyword>
<keyword evidence="11" id="KW-0472">Membrane</keyword>
<dbReference type="InterPro" id="IPR028391">
    <property type="entry name" value="PLC-delta1_cat"/>
</dbReference>
<dbReference type="Proteomes" id="UP001318040">
    <property type="component" value="Chromosome 2"/>
</dbReference>
<dbReference type="KEGG" id="pmrn:116947276"/>
<dbReference type="GO" id="GO:0005509">
    <property type="term" value="F:calcium ion binding"/>
    <property type="evidence" value="ECO:0007669"/>
    <property type="project" value="InterPro"/>
</dbReference>
<feature type="active site" evidence="14">
    <location>
        <position position="317"/>
    </location>
</feature>
<organism evidence="23 24">
    <name type="scientific">Petromyzon marinus</name>
    <name type="common">Sea lamprey</name>
    <dbReference type="NCBI Taxonomy" id="7757"/>
    <lineage>
        <taxon>Eukaryota</taxon>
        <taxon>Metazoa</taxon>
        <taxon>Chordata</taxon>
        <taxon>Craniata</taxon>
        <taxon>Vertebrata</taxon>
        <taxon>Cyclostomata</taxon>
        <taxon>Hyperoartia</taxon>
        <taxon>Petromyzontiformes</taxon>
        <taxon>Petromyzontidae</taxon>
        <taxon>Petromyzon</taxon>
    </lineage>
</organism>
<dbReference type="PANTHER" id="PTHR10336">
    <property type="entry name" value="PHOSPHOINOSITIDE-SPECIFIC PHOSPHOLIPASE C FAMILY PROTEIN"/>
    <property type="match status" value="1"/>
</dbReference>
<feature type="binding site" evidence="16">
    <location>
        <position position="652"/>
    </location>
    <ligand>
        <name>Ca(2+)</name>
        <dbReference type="ChEBI" id="CHEBI:29108"/>
        <label>4</label>
    </ligand>
</feature>
<dbReference type="Pfam" id="PF00168">
    <property type="entry name" value="C2"/>
    <property type="match status" value="1"/>
</dbReference>
<dbReference type="CDD" id="cd08593">
    <property type="entry name" value="PI-PLCc_delta"/>
    <property type="match status" value="1"/>
</dbReference>
<dbReference type="InterPro" id="IPR001711">
    <property type="entry name" value="PLipase_C_Pinositol-sp_Y"/>
</dbReference>
<gene>
    <name evidence="24" type="primary">LOC116947276</name>
</gene>
<feature type="binding site" evidence="15">
    <location>
        <position position="447"/>
    </location>
    <ligand>
        <name>substrate</name>
    </ligand>
</feature>
<dbReference type="SMART" id="SM00149">
    <property type="entry name" value="PLCYc"/>
    <property type="match status" value="1"/>
</dbReference>
<evidence type="ECO:0000256" key="11">
    <source>
        <dbReference type="ARBA" id="ARBA00023136"/>
    </source>
</evidence>
<reference evidence="24" key="1">
    <citation type="submission" date="2025-08" db="UniProtKB">
        <authorList>
            <consortium name="RefSeq"/>
        </authorList>
    </citation>
    <scope>IDENTIFICATION</scope>
    <source>
        <tissue evidence="24">Sperm</tissue>
    </source>
</reference>
<dbReference type="InterPro" id="IPR000008">
    <property type="entry name" value="C2_dom"/>
</dbReference>
<evidence type="ECO:0000256" key="7">
    <source>
        <dbReference type="ARBA" id="ARBA00022801"/>
    </source>
</evidence>
<evidence type="ECO:0000256" key="1">
    <source>
        <dbReference type="ARBA" id="ARBA00004170"/>
    </source>
</evidence>
<keyword evidence="10 18" id="KW-0443">Lipid metabolism</keyword>
<dbReference type="Gene3D" id="2.60.40.150">
    <property type="entry name" value="C2 domain"/>
    <property type="match status" value="1"/>
</dbReference>
<dbReference type="InterPro" id="IPR002048">
    <property type="entry name" value="EF_hand_dom"/>
</dbReference>
<dbReference type="PROSITE" id="PS50008">
    <property type="entry name" value="PIPLC_Y_DOMAIN"/>
    <property type="match status" value="1"/>
</dbReference>
<dbReference type="InterPro" id="IPR018247">
    <property type="entry name" value="EF_Hand_1_Ca_BS"/>
</dbReference>
<dbReference type="GO" id="GO:0004435">
    <property type="term" value="F:phosphatidylinositol-4,5-bisphosphate phospholipase C activity"/>
    <property type="evidence" value="ECO:0007669"/>
    <property type="project" value="UniProtKB-EC"/>
</dbReference>
<evidence type="ECO:0000259" key="19">
    <source>
        <dbReference type="PROSITE" id="PS50003"/>
    </source>
</evidence>
<feature type="binding site" evidence="16">
    <location>
        <position position="708"/>
    </location>
    <ligand>
        <name>Ca(2+)</name>
        <dbReference type="ChEBI" id="CHEBI:29108"/>
        <label>5</label>
    </ligand>
</feature>
<evidence type="ECO:0000259" key="22">
    <source>
        <dbReference type="PROSITE" id="PS50222"/>
    </source>
</evidence>
<dbReference type="GO" id="GO:0016042">
    <property type="term" value="P:lipid catabolic process"/>
    <property type="evidence" value="ECO:0007669"/>
    <property type="project" value="UniProtKB-KW"/>
</dbReference>
<feature type="domain" description="PH" evidence="19">
    <location>
        <begin position="25"/>
        <end position="133"/>
    </location>
</feature>
<dbReference type="Pfam" id="PF00169">
    <property type="entry name" value="PH"/>
    <property type="match status" value="1"/>
</dbReference>
<evidence type="ECO:0000256" key="13">
    <source>
        <dbReference type="ARBA" id="ARBA00023674"/>
    </source>
</evidence>
<evidence type="ECO:0000256" key="6">
    <source>
        <dbReference type="ARBA" id="ARBA00022737"/>
    </source>
</evidence>
<feature type="binding site" evidence="16">
    <location>
        <position position="707"/>
    </location>
    <ligand>
        <name>Ca(2+)</name>
        <dbReference type="ChEBI" id="CHEBI:29108"/>
        <label>5</label>
    </ligand>
</feature>
<feature type="binding site" evidence="16">
    <location>
        <position position="678"/>
    </location>
    <ligand>
        <name>Ca(2+)</name>
        <dbReference type="ChEBI" id="CHEBI:29108"/>
        <label>4</label>
    </ligand>
</feature>
<evidence type="ECO:0000256" key="5">
    <source>
        <dbReference type="ARBA" id="ARBA00022723"/>
    </source>
</evidence>
<dbReference type="EC" id="3.1.4.11" evidence="3 18"/>
<dbReference type="InterPro" id="IPR000909">
    <property type="entry name" value="PLipase_C_PInositol-sp_X_dom"/>
</dbReference>
<dbReference type="FunFam" id="2.30.29.30:FF:000088">
    <property type="entry name" value="Phosphoinositide phospholipase C"/>
    <property type="match status" value="1"/>
</dbReference>
<feature type="binding site" evidence="16">
    <location>
        <position position="347"/>
    </location>
    <ligand>
        <name>Ca(2+)</name>
        <dbReference type="ChEBI" id="CHEBI:29108"/>
        <label>3</label>
        <note>catalytic</note>
    </ligand>
</feature>
<evidence type="ECO:0000313" key="24">
    <source>
        <dbReference type="RefSeq" id="XP_032818707.1"/>
    </source>
</evidence>
<dbReference type="SUPFAM" id="SSF47473">
    <property type="entry name" value="EF-hand"/>
    <property type="match status" value="1"/>
</dbReference>
<keyword evidence="23" id="KW-1185">Reference proteome</keyword>
<dbReference type="Gene3D" id="1.10.238.10">
    <property type="entry name" value="EF-hand"/>
    <property type="match status" value="2"/>
</dbReference>
<feature type="binding site" evidence="15">
    <location>
        <position position="522"/>
    </location>
    <ligand>
        <name>substrate</name>
    </ligand>
</feature>
<evidence type="ECO:0000256" key="2">
    <source>
        <dbReference type="ARBA" id="ARBA00004496"/>
    </source>
</evidence>
<dbReference type="PROSITE" id="PS00018">
    <property type="entry name" value="EF_HAND_1"/>
    <property type="match status" value="2"/>
</dbReference>
<dbReference type="PROSITE" id="PS50003">
    <property type="entry name" value="PH_DOMAIN"/>
    <property type="match status" value="1"/>
</dbReference>
<dbReference type="PRINTS" id="PR00390">
    <property type="entry name" value="PHPHLIPASEC"/>
</dbReference>
<keyword evidence="17" id="KW-0325">Glycoprotein</keyword>
<dbReference type="GO" id="GO:0005737">
    <property type="term" value="C:cytoplasm"/>
    <property type="evidence" value="ECO:0007669"/>
    <property type="project" value="UniProtKB-SubCell"/>
</dbReference>
<dbReference type="SMART" id="SM00239">
    <property type="entry name" value="C2"/>
    <property type="match status" value="1"/>
</dbReference>
<dbReference type="SUPFAM" id="SSF49562">
    <property type="entry name" value="C2 domain (Calcium/lipid-binding domain, CaLB)"/>
    <property type="match status" value="1"/>
</dbReference>
<dbReference type="InterPro" id="IPR035892">
    <property type="entry name" value="C2_domain_sf"/>
</dbReference>
<dbReference type="PROSITE" id="PS50004">
    <property type="entry name" value="C2"/>
    <property type="match status" value="1"/>
</dbReference>
<feature type="domain" description="EF-hand" evidence="22">
    <location>
        <begin position="143"/>
        <end position="178"/>
    </location>
</feature>
<evidence type="ECO:0000256" key="16">
    <source>
        <dbReference type="PIRSR" id="PIRSR628391-3"/>
    </source>
</evidence>
<dbReference type="InterPro" id="IPR017946">
    <property type="entry name" value="PLC-like_Pdiesterase_TIM-brl"/>
</dbReference>
<evidence type="ECO:0000259" key="20">
    <source>
        <dbReference type="PROSITE" id="PS50004"/>
    </source>
</evidence>
<feature type="glycosylation site" description="O-linked (GlcNAc) serine" evidence="17">
    <location>
        <position position="194"/>
    </location>
</feature>
<keyword evidence="9 18" id="KW-0442">Lipid degradation</keyword>
<comment type="catalytic activity">
    <reaction evidence="13">
        <text>a 1,2-diacyl-sn-glycero-3-phospho-(1D-myo-inositol-4,5-bisphosphate) + H2O = 1D-myo-inositol 1,4,5-trisphosphate + a 1,2-diacyl-sn-glycerol + H(+)</text>
        <dbReference type="Rhea" id="RHEA:33179"/>
        <dbReference type="ChEBI" id="CHEBI:15377"/>
        <dbReference type="ChEBI" id="CHEBI:15378"/>
        <dbReference type="ChEBI" id="CHEBI:17815"/>
        <dbReference type="ChEBI" id="CHEBI:58456"/>
        <dbReference type="ChEBI" id="CHEBI:203600"/>
        <dbReference type="EC" id="3.1.4.11"/>
    </reaction>
    <physiologicalReaction direction="left-to-right" evidence="13">
        <dbReference type="Rhea" id="RHEA:33180"/>
    </physiologicalReaction>
</comment>
<dbReference type="Gene3D" id="3.20.20.190">
    <property type="entry name" value="Phosphatidylinositol (PI) phosphodiesterase"/>
    <property type="match status" value="1"/>
</dbReference>
<feature type="binding site" evidence="16">
    <location>
        <position position="349"/>
    </location>
    <ligand>
        <name>Ca(2+)</name>
        <dbReference type="ChEBI" id="CHEBI:29108"/>
        <label>3</label>
        <note>catalytic</note>
    </ligand>
</feature>
<proteinExistence type="predicted"/>
<dbReference type="FunFam" id="2.60.40.150:FF:000058">
    <property type="entry name" value="Phosphoinositide phospholipase C"/>
    <property type="match status" value="1"/>
</dbReference>
<comment type="cofactor">
    <cofactor evidence="16">
        <name>Ca(2+)</name>
        <dbReference type="ChEBI" id="CHEBI:29108"/>
    </cofactor>
    <text evidence="16">Binds 3 Ca(2+) ions per subunit. Two of the Ca(2+) ions are bound to the C2 domain.</text>
</comment>
<dbReference type="SMART" id="SM00054">
    <property type="entry name" value="EFh"/>
    <property type="match status" value="2"/>
</dbReference>
<accession>A0AAJ7X2J7</accession>
<feature type="binding site" evidence="15">
    <location>
        <begin position="35"/>
        <end position="62"/>
    </location>
    <ligand>
        <name>substrate</name>
    </ligand>
</feature>
<evidence type="ECO:0000256" key="17">
    <source>
        <dbReference type="PIRSR" id="PIRSR628391-4"/>
    </source>
</evidence>
<evidence type="ECO:0000256" key="9">
    <source>
        <dbReference type="ARBA" id="ARBA00022963"/>
    </source>
</evidence>
<dbReference type="PANTHER" id="PTHR10336:SF209">
    <property type="entry name" value="PHOSPHOINOSITIDE PHOSPHOLIPASE C"/>
    <property type="match status" value="1"/>
</dbReference>
<keyword evidence="12" id="KW-0807">Transducer</keyword>
<comment type="subcellular location">
    <subcellularLocation>
        <location evidence="2">Cytoplasm</location>
    </subcellularLocation>
    <subcellularLocation>
        <location evidence="1">Membrane</location>
        <topology evidence="1">Peripheral membrane protein</topology>
    </subcellularLocation>
</comment>
<evidence type="ECO:0000256" key="10">
    <source>
        <dbReference type="ARBA" id="ARBA00023098"/>
    </source>
</evidence>
<evidence type="ECO:0000259" key="21">
    <source>
        <dbReference type="PROSITE" id="PS50008"/>
    </source>
</evidence>
<dbReference type="RefSeq" id="XP_032818707.1">
    <property type="nucleotide sequence ID" value="XM_032962816.1"/>
</dbReference>
<dbReference type="GO" id="GO:0005886">
    <property type="term" value="C:plasma membrane"/>
    <property type="evidence" value="ECO:0007669"/>
    <property type="project" value="TreeGrafter"/>
</dbReference>
<evidence type="ECO:0000256" key="3">
    <source>
        <dbReference type="ARBA" id="ARBA00012368"/>
    </source>
</evidence>
<dbReference type="PROSITE" id="PS50222">
    <property type="entry name" value="EF_HAND_2"/>
    <property type="match status" value="2"/>
</dbReference>
<evidence type="ECO:0000313" key="23">
    <source>
        <dbReference type="Proteomes" id="UP001318040"/>
    </source>
</evidence>
<feature type="binding site" evidence="15">
    <location>
        <position position="549"/>
    </location>
    <ligand>
        <name>substrate</name>
    </ligand>
</feature>
<keyword evidence="5 16" id="KW-0479">Metal-binding</keyword>
<feature type="domain" description="C2" evidence="20">
    <location>
        <begin position="609"/>
        <end position="738"/>
    </location>
</feature>
<feature type="binding site" evidence="16">
    <location>
        <position position="654"/>
    </location>
    <ligand>
        <name>Ca(2+)</name>
        <dbReference type="ChEBI" id="CHEBI:29108"/>
        <label>4</label>
    </ligand>
</feature>
<evidence type="ECO:0000256" key="12">
    <source>
        <dbReference type="ARBA" id="ARBA00023224"/>
    </source>
</evidence>
<feature type="domain" description="PI-PLC Y-box" evidence="21">
    <location>
        <begin position="493"/>
        <end position="609"/>
    </location>
</feature>
<dbReference type="SUPFAM" id="SSF51695">
    <property type="entry name" value="PLC-like phosphodiesterases"/>
    <property type="match status" value="1"/>
</dbReference>
<dbReference type="Pfam" id="PF00388">
    <property type="entry name" value="PI-PLC-X"/>
    <property type="match status" value="1"/>
</dbReference>
<feature type="binding site" evidence="16">
    <location>
        <position position="396"/>
    </location>
    <ligand>
        <name>Ca(2+)</name>
        <dbReference type="ChEBI" id="CHEBI:29108"/>
        <label>3</label>
        <note>catalytic</note>
    </ligand>
</feature>
<dbReference type="InterPro" id="IPR001192">
    <property type="entry name" value="PI-PLC_fam"/>
</dbReference>
<dbReference type="AlphaFoldDB" id="A0AAJ7X2J7"/>
<dbReference type="InterPro" id="IPR015359">
    <property type="entry name" value="PLC_EF-hand-like"/>
</dbReference>
<feature type="binding site" evidence="15">
    <location>
        <position position="445"/>
    </location>
    <ligand>
        <name>substrate</name>
    </ligand>
</feature>
<dbReference type="GeneID" id="116947276"/>
<evidence type="ECO:0000256" key="8">
    <source>
        <dbReference type="ARBA" id="ARBA00022837"/>
    </source>
</evidence>
<dbReference type="FunFam" id="1.10.238.10:FF:000005">
    <property type="entry name" value="Phosphoinositide phospholipase C"/>
    <property type="match status" value="1"/>
</dbReference>
<sequence length="757" mass="85827">MAQQRSSAAAQKSLRLGMNFDEDLQAMVQGRTMRKVKANGWNRKRSLQLQDDLSSLVCDSKKFGQSKTVYFVQEMEMVLEGHQSEALRFVQHEFPQEHCFSVVFHGRKENLDLVASSKQEAQLWVQGLRKLMAQHKSQNHRGKLDQWIYDWVQKADKNKDGKMTLSEVKSLLMLMNTAVDDNYVKGLFQHCDTSKSGMLEEDEFVEFYKQLTRREEVTSLFSQLTSGGNLLSLELFRRFLSEQQHEDMEAGASEGHAAAILDMYEPSAMAKEQQSMTLDGFTMYLMSADGCIFNPSHGHVFQDMSHPLSHYFISSSHNTYLMEDQLRGPSSTEAYARALKRGCRCVELDCWDGPNGDPIVYHGYTFTSKILFRDVIEVINQYAFQSSEFPLILSIENHCTMPQQTVMAQYMRNIFGNKLLTVPLGGKVPTVLPSPEELKGRILVKGKKLGQLEESVHANQGEVSDEDEAAEIEDEAVKKNMPVKVKLTLSKDLSDCVVYCKSVHFRGFEISREKGCCYDISSFGETKARKLSTENSNEFVRYNSFQLSRVYPGGRRTDSSNYNPQEAWNTGCQIVALNFQTAGREMDLNDGKFRQNGGCGYILKPSVMRNRESLFDPERPELGAGLNPINLSIKVISGQQLPKLEASNKGSIMDPLVRVEVYGVPQDNNHQQTYHIDNNGFNPRWDKTLTFRVTVPELALVRFVVEDYDKASRNDFMGQYTLPMSSMKTGYRQVPLLSHDGTSLAPSSLFVHVDTTN</sequence>
<keyword evidence="8 16" id="KW-0106">Calcium</keyword>
<dbReference type="GO" id="GO:0035556">
    <property type="term" value="P:intracellular signal transduction"/>
    <property type="evidence" value="ECO:0007669"/>
    <property type="project" value="InterPro"/>
</dbReference>
<dbReference type="CDD" id="cd00275">
    <property type="entry name" value="C2_PLC_like"/>
    <property type="match status" value="1"/>
</dbReference>
<evidence type="ECO:0000256" key="18">
    <source>
        <dbReference type="RuleBase" id="RU361133"/>
    </source>
</evidence>
<feature type="binding site" evidence="16">
    <location>
        <position position="709"/>
    </location>
    <ligand>
        <name>Ca(2+)</name>
        <dbReference type="ChEBI" id="CHEBI:29108"/>
        <label>5</label>
    </ligand>
</feature>
<evidence type="ECO:0000256" key="15">
    <source>
        <dbReference type="PIRSR" id="PIRSR628391-2"/>
    </source>
</evidence>
<dbReference type="Gene3D" id="2.30.29.30">
    <property type="entry name" value="Pleckstrin-homology domain (PH domain)/Phosphotyrosine-binding domain (PTB)"/>
    <property type="match status" value="1"/>
</dbReference>
<name>A0AAJ7X2J7_PETMA</name>
<feature type="active site" evidence="14">
    <location>
        <position position="362"/>
    </location>
</feature>